<organism evidence="2 3">
    <name type="scientific">Mucilaginibacter glaciei</name>
    <dbReference type="NCBI Taxonomy" id="2772109"/>
    <lineage>
        <taxon>Bacteria</taxon>
        <taxon>Pseudomonadati</taxon>
        <taxon>Bacteroidota</taxon>
        <taxon>Sphingobacteriia</taxon>
        <taxon>Sphingobacteriales</taxon>
        <taxon>Sphingobacteriaceae</taxon>
        <taxon>Mucilaginibacter</taxon>
    </lineage>
</organism>
<proteinExistence type="predicted"/>
<dbReference type="InterPro" id="IPR007842">
    <property type="entry name" value="HEPN_dom"/>
</dbReference>
<dbReference type="AlphaFoldDB" id="A0A926NTV8"/>
<gene>
    <name evidence="2" type="ORF">IDJ76_16070</name>
</gene>
<evidence type="ECO:0000259" key="1">
    <source>
        <dbReference type="PROSITE" id="PS50910"/>
    </source>
</evidence>
<name>A0A926NTV8_9SPHI</name>
<evidence type="ECO:0000313" key="2">
    <source>
        <dbReference type="EMBL" id="MBD1394625.1"/>
    </source>
</evidence>
<dbReference type="Pfam" id="PF05168">
    <property type="entry name" value="HEPN"/>
    <property type="match status" value="1"/>
</dbReference>
<dbReference type="PROSITE" id="PS50910">
    <property type="entry name" value="HEPN"/>
    <property type="match status" value="1"/>
</dbReference>
<reference evidence="2" key="1">
    <citation type="submission" date="2020-09" db="EMBL/GenBank/DDBJ databases">
        <title>Novel species of Mucilaginibacter isolated from a glacier on the Tibetan Plateau.</title>
        <authorList>
            <person name="Liu Q."/>
            <person name="Xin Y.-H."/>
        </authorList>
    </citation>
    <scope>NUCLEOTIDE SEQUENCE</scope>
    <source>
        <strain evidence="2">ZB1P21</strain>
    </source>
</reference>
<dbReference type="RefSeq" id="WP_191164374.1">
    <property type="nucleotide sequence ID" value="NZ_JACWMX010000006.1"/>
</dbReference>
<dbReference type="EMBL" id="JACWMX010000006">
    <property type="protein sequence ID" value="MBD1394625.1"/>
    <property type="molecule type" value="Genomic_DNA"/>
</dbReference>
<dbReference type="Proteomes" id="UP000619078">
    <property type="component" value="Unassembled WGS sequence"/>
</dbReference>
<dbReference type="Gene3D" id="1.20.120.330">
    <property type="entry name" value="Nucleotidyltransferases domain 2"/>
    <property type="match status" value="1"/>
</dbReference>
<comment type="caution">
    <text evidence="2">The sequence shown here is derived from an EMBL/GenBank/DDBJ whole genome shotgun (WGS) entry which is preliminary data.</text>
</comment>
<protein>
    <submittedName>
        <fullName evidence="2">HEPN domain-containing protein</fullName>
    </submittedName>
</protein>
<sequence length="147" mass="16821">MTDLINDNSLNQWEHWYKLATDFWNGAQFHLKQEADNAALFCLLQSAECVLITLVRAVLNYDINNHNLSRLLAIIEMFTTDITAVFGLDYHLYRSLFGVLKHAYVNVRYKDGYKANHSDVVMLSGNGKALLGAAKRVYERHKLTSVL</sequence>
<feature type="domain" description="HEPN" evidence="1">
    <location>
        <begin position="17"/>
        <end position="137"/>
    </location>
</feature>
<accession>A0A926NTV8</accession>
<evidence type="ECO:0000313" key="3">
    <source>
        <dbReference type="Proteomes" id="UP000619078"/>
    </source>
</evidence>
<dbReference type="SUPFAM" id="SSF81593">
    <property type="entry name" value="Nucleotidyltransferase substrate binding subunit/domain"/>
    <property type="match status" value="1"/>
</dbReference>
<keyword evidence="3" id="KW-1185">Reference proteome</keyword>